<organism evidence="3 4">
    <name type="scientific">Teredinibacter turnerae (strain ATCC 39867 / T7901)</name>
    <dbReference type="NCBI Taxonomy" id="377629"/>
    <lineage>
        <taxon>Bacteria</taxon>
        <taxon>Pseudomonadati</taxon>
        <taxon>Pseudomonadota</taxon>
        <taxon>Gammaproteobacteria</taxon>
        <taxon>Cellvibrionales</taxon>
        <taxon>Cellvibrionaceae</taxon>
        <taxon>Teredinibacter</taxon>
    </lineage>
</organism>
<dbReference type="HOGENOM" id="CLU_150646_12_2_6"/>
<dbReference type="RefSeq" id="WP_015818291.1">
    <property type="nucleotide sequence ID" value="NC_012997.1"/>
</dbReference>
<evidence type="ECO:0000313" key="3">
    <source>
        <dbReference type="EMBL" id="ACR12179.1"/>
    </source>
</evidence>
<proteinExistence type="predicted"/>
<accession>C5BMD1</accession>
<dbReference type="KEGG" id="ttu:TERTU_0395"/>
<dbReference type="AlphaFoldDB" id="C5BMD1"/>
<evidence type="ECO:0000256" key="1">
    <source>
        <dbReference type="ARBA" id="ARBA00023004"/>
    </source>
</evidence>
<dbReference type="Proteomes" id="UP000009080">
    <property type="component" value="Chromosome"/>
</dbReference>
<reference evidence="3 4" key="1">
    <citation type="journal article" date="2009" name="PLoS ONE">
        <title>The complete genome of Teredinibacter turnerae T7901: an intracellular endosymbiont of marine wood-boring bivalves (shipworms).</title>
        <authorList>
            <person name="Yang J.C."/>
            <person name="Madupu R."/>
            <person name="Durkin A.S."/>
            <person name="Ekborg N.A."/>
            <person name="Pedamallu C.S."/>
            <person name="Hostetler J.B."/>
            <person name="Radune D."/>
            <person name="Toms B.S."/>
            <person name="Henrissat B."/>
            <person name="Coutinho P.M."/>
            <person name="Schwarz S."/>
            <person name="Field L."/>
            <person name="Trindade-Silva A.E."/>
            <person name="Soares C.A.G."/>
            <person name="Elshahawi S."/>
            <person name="Hanora A."/>
            <person name="Schmidt E.W."/>
            <person name="Haygood M.G."/>
            <person name="Posfai J."/>
            <person name="Benner J."/>
            <person name="Madinger C."/>
            <person name="Nove J."/>
            <person name="Anton B."/>
            <person name="Chaudhary K."/>
            <person name="Foster J."/>
            <person name="Holman A."/>
            <person name="Kumar S."/>
            <person name="Lessard P.A."/>
            <person name="Luyten Y.A."/>
            <person name="Slatko B."/>
            <person name="Wood N."/>
            <person name="Wu B."/>
            <person name="Teplitski M."/>
            <person name="Mougous J.D."/>
            <person name="Ward N."/>
            <person name="Eisen J.A."/>
            <person name="Badger J.H."/>
            <person name="Distel D.L."/>
        </authorList>
    </citation>
    <scope>NUCLEOTIDE SEQUENCE [LARGE SCALE GENOMIC DNA]</scope>
    <source>
        <strain evidence="4">ATCC 39867 / T7901</strain>
    </source>
</reference>
<dbReference type="InterPro" id="IPR008988">
    <property type="entry name" value="Transcriptional_repressor_C"/>
</dbReference>
<keyword evidence="4" id="KW-1185">Reference proteome</keyword>
<dbReference type="SUPFAM" id="SSF50037">
    <property type="entry name" value="C-terminal domain of transcriptional repressors"/>
    <property type="match status" value="1"/>
</dbReference>
<dbReference type="STRING" id="377629.TERTU_0395"/>
<sequence length="78" mass="8262">MSTTLNQLTTGKIATINFLHGDNQALIRQCGALGLKPGEQVKVLHRSGGKGPMQIKCRGTLFAIRSDEAANIGVTLEA</sequence>
<dbReference type="Pfam" id="PF04023">
    <property type="entry name" value="FeoA"/>
    <property type="match status" value="1"/>
</dbReference>
<keyword evidence="1" id="KW-0408">Iron</keyword>
<feature type="domain" description="Ferrous iron transporter FeoA-like" evidence="2">
    <location>
        <begin position="3"/>
        <end position="76"/>
    </location>
</feature>
<dbReference type="GO" id="GO:0046914">
    <property type="term" value="F:transition metal ion binding"/>
    <property type="evidence" value="ECO:0007669"/>
    <property type="project" value="InterPro"/>
</dbReference>
<protein>
    <submittedName>
        <fullName evidence="3">FeoA domain protein</fullName>
    </submittedName>
</protein>
<evidence type="ECO:0000313" key="4">
    <source>
        <dbReference type="Proteomes" id="UP000009080"/>
    </source>
</evidence>
<name>C5BMD1_TERTT</name>
<dbReference type="InterPro" id="IPR007167">
    <property type="entry name" value="Fe-transptr_FeoA-like"/>
</dbReference>
<dbReference type="SMART" id="SM00899">
    <property type="entry name" value="FeoA"/>
    <property type="match status" value="1"/>
</dbReference>
<dbReference type="OrthoDB" id="5704934at2"/>
<gene>
    <name evidence="3" type="ordered locus">TERTU_0395</name>
</gene>
<dbReference type="InterPro" id="IPR038157">
    <property type="entry name" value="FeoA_core_dom"/>
</dbReference>
<dbReference type="EMBL" id="CP001614">
    <property type="protein sequence ID" value="ACR12179.1"/>
    <property type="molecule type" value="Genomic_DNA"/>
</dbReference>
<dbReference type="GeneID" id="58408248"/>
<evidence type="ECO:0000259" key="2">
    <source>
        <dbReference type="SMART" id="SM00899"/>
    </source>
</evidence>
<dbReference type="Gene3D" id="2.30.30.90">
    <property type="match status" value="1"/>
</dbReference>
<dbReference type="eggNOG" id="COG1918">
    <property type="taxonomic scope" value="Bacteria"/>
</dbReference>